<dbReference type="AlphaFoldDB" id="R1GKH5"/>
<dbReference type="EMBL" id="KB916165">
    <property type="protein sequence ID" value="EOD48806.1"/>
    <property type="molecule type" value="Genomic_DNA"/>
</dbReference>
<keyword evidence="1" id="KW-0472">Membrane</keyword>
<dbReference type="Proteomes" id="UP000013521">
    <property type="component" value="Unassembled WGS sequence"/>
</dbReference>
<reference evidence="3" key="1">
    <citation type="journal article" date="2013" name="Genome Announc.">
        <title>Draft genome sequence of Neofusicoccum parvum isolate UCR-NP2, a fungal vascular pathogen associated with grapevine cankers.</title>
        <authorList>
            <person name="Blanco-Ulate B."/>
            <person name="Rolshausen P."/>
            <person name="Cantu D."/>
        </authorList>
    </citation>
    <scope>NUCLEOTIDE SEQUENCE [LARGE SCALE GENOMIC DNA]</scope>
    <source>
        <strain evidence="3">UCR-NP2</strain>
    </source>
</reference>
<dbReference type="OrthoDB" id="2152029at2759"/>
<evidence type="ECO:0000313" key="3">
    <source>
        <dbReference type="Proteomes" id="UP000013521"/>
    </source>
</evidence>
<evidence type="ECO:0000313" key="2">
    <source>
        <dbReference type="EMBL" id="EOD48806.1"/>
    </source>
</evidence>
<evidence type="ECO:0000256" key="1">
    <source>
        <dbReference type="SAM" id="Phobius"/>
    </source>
</evidence>
<dbReference type="KEGG" id="npa:UCRNP2_4437"/>
<gene>
    <name evidence="2" type="ORF">UCRNP2_4437</name>
</gene>
<protein>
    <submittedName>
        <fullName evidence="2">Uncharacterized protein</fullName>
    </submittedName>
</protein>
<feature type="transmembrane region" description="Helical" evidence="1">
    <location>
        <begin position="16"/>
        <end position="36"/>
    </location>
</feature>
<sequence>MAHPDIRLSTFERVQYLWLVPIVLCKTILSTLTAVLTTRRVANLRRTFGCSFLRHWTHTLSFRQVCVFDVPTATTIRRFCAANNLAHTTIPVPVPPAADTASGFHAAPVPPATLHLITPPAS</sequence>
<accession>R1GKH5</accession>
<keyword evidence="1" id="KW-1133">Transmembrane helix</keyword>
<name>R1GKH5_BOTPV</name>
<dbReference type="HOGENOM" id="CLU_2026374_0_0_1"/>
<organism evidence="2 3">
    <name type="scientific">Botryosphaeria parva (strain UCR-NP2)</name>
    <name type="common">Grapevine canker fungus</name>
    <name type="synonym">Neofusicoccum parvum</name>
    <dbReference type="NCBI Taxonomy" id="1287680"/>
    <lineage>
        <taxon>Eukaryota</taxon>
        <taxon>Fungi</taxon>
        <taxon>Dikarya</taxon>
        <taxon>Ascomycota</taxon>
        <taxon>Pezizomycotina</taxon>
        <taxon>Dothideomycetes</taxon>
        <taxon>Dothideomycetes incertae sedis</taxon>
        <taxon>Botryosphaeriales</taxon>
        <taxon>Botryosphaeriaceae</taxon>
        <taxon>Neofusicoccum</taxon>
    </lineage>
</organism>
<proteinExistence type="predicted"/>
<keyword evidence="1" id="KW-0812">Transmembrane</keyword>